<name>A0A369TCY1_9PROT</name>
<keyword evidence="5" id="KW-0145">Chemotaxis</keyword>
<keyword evidence="4" id="KW-1003">Cell membrane</keyword>
<comment type="similarity">
    <text evidence="2">Belongs to the MotA family.</text>
</comment>
<sequence length="290" mass="31257">MFSIIGVVVVVVCVFGGYTMAGGKLSIVLHALPFEFMIIGGAAAGSLLVANSLGVVKRALGGFGKAMRGPKWSEKDYRDLLCLLFSLARLQKQKGNLGLEAHIEQPEESSIFTQYPKILKDHFAKSLICDTTRMMTLDLDDPHQIDDYIDAQLEKHHHEALEPGHALTTVADALPALGIVAAVLGVIKTMASINEPPEVLGELIGSALVGTFLGVFLSYGVVGPFANRMKQVSEEELRFYSVIKDVLVGMAHGYAPQVAVEVGRGNVPTPIQPSFYDIDEAVNELPREAA</sequence>
<keyword evidence="16" id="KW-0966">Cell projection</keyword>
<dbReference type="PANTHER" id="PTHR30433">
    <property type="entry name" value="CHEMOTAXIS PROTEIN MOTA"/>
    <property type="match status" value="1"/>
</dbReference>
<keyword evidence="11" id="KW-0406">Ion transport</keyword>
<dbReference type="GO" id="GO:0071978">
    <property type="term" value="P:bacterial-type flagellum-dependent swarming motility"/>
    <property type="evidence" value="ECO:0007669"/>
    <property type="project" value="InterPro"/>
</dbReference>
<keyword evidence="6" id="KW-0997">Cell inner membrane</keyword>
<keyword evidence="16" id="KW-0282">Flagellum</keyword>
<keyword evidence="7 13" id="KW-0812">Transmembrane</keyword>
<dbReference type="Proteomes" id="UP000253941">
    <property type="component" value="Unassembled WGS sequence"/>
</dbReference>
<keyword evidence="3" id="KW-0813">Transport</keyword>
<evidence type="ECO:0000256" key="6">
    <source>
        <dbReference type="ARBA" id="ARBA00022519"/>
    </source>
</evidence>
<evidence type="ECO:0000256" key="8">
    <source>
        <dbReference type="ARBA" id="ARBA00022779"/>
    </source>
</evidence>
<protein>
    <submittedName>
        <fullName evidence="16">Flagellar motor stator protein MotA</fullName>
    </submittedName>
</protein>
<dbReference type="GO" id="GO:0006935">
    <property type="term" value="P:chemotaxis"/>
    <property type="evidence" value="ECO:0007669"/>
    <property type="project" value="UniProtKB-KW"/>
</dbReference>
<evidence type="ECO:0000313" key="16">
    <source>
        <dbReference type="EMBL" id="RDD63193.1"/>
    </source>
</evidence>
<evidence type="ECO:0000256" key="7">
    <source>
        <dbReference type="ARBA" id="ARBA00022692"/>
    </source>
</evidence>
<proteinExistence type="inferred from homology"/>
<comment type="subcellular location">
    <subcellularLocation>
        <location evidence="1">Cell inner membrane</location>
        <topology evidence="1">Multi-pass membrane protein</topology>
    </subcellularLocation>
</comment>
<keyword evidence="10 13" id="KW-1133">Transmembrane helix</keyword>
<dbReference type="Pfam" id="PF20560">
    <property type="entry name" value="MotA_N"/>
    <property type="match status" value="1"/>
</dbReference>
<organism evidence="16 17">
    <name type="scientific">Ferruginivarius sediminum</name>
    <dbReference type="NCBI Taxonomy" id="2661937"/>
    <lineage>
        <taxon>Bacteria</taxon>
        <taxon>Pseudomonadati</taxon>
        <taxon>Pseudomonadota</taxon>
        <taxon>Alphaproteobacteria</taxon>
        <taxon>Rhodospirillales</taxon>
        <taxon>Rhodospirillaceae</taxon>
        <taxon>Ferruginivarius</taxon>
    </lineage>
</organism>
<dbReference type="PROSITE" id="PS01307">
    <property type="entry name" value="MOTA"/>
    <property type="match status" value="1"/>
</dbReference>
<dbReference type="Pfam" id="PF01618">
    <property type="entry name" value="MotA_ExbB"/>
    <property type="match status" value="1"/>
</dbReference>
<keyword evidence="12 13" id="KW-0472">Membrane</keyword>
<dbReference type="NCBIfam" id="TIGR03818">
    <property type="entry name" value="MotA1"/>
    <property type="match status" value="1"/>
</dbReference>
<keyword evidence="17" id="KW-1185">Reference proteome</keyword>
<evidence type="ECO:0000256" key="12">
    <source>
        <dbReference type="ARBA" id="ARBA00023136"/>
    </source>
</evidence>
<feature type="domain" description="Motility protein A N-terminal" evidence="15">
    <location>
        <begin position="4"/>
        <end position="95"/>
    </location>
</feature>
<dbReference type="AlphaFoldDB" id="A0A369TCY1"/>
<dbReference type="InterPro" id="IPR022522">
    <property type="entry name" value="Flagellar_motor_stator_MotA"/>
</dbReference>
<feature type="transmembrane region" description="Helical" evidence="13">
    <location>
        <begin position="37"/>
        <end position="56"/>
    </location>
</feature>
<evidence type="ECO:0000256" key="1">
    <source>
        <dbReference type="ARBA" id="ARBA00004429"/>
    </source>
</evidence>
<feature type="transmembrane region" description="Helical" evidence="13">
    <location>
        <begin position="173"/>
        <end position="191"/>
    </location>
</feature>
<dbReference type="GO" id="GO:0005886">
    <property type="term" value="C:plasma membrane"/>
    <property type="evidence" value="ECO:0007669"/>
    <property type="project" value="UniProtKB-SubCell"/>
</dbReference>
<evidence type="ECO:0000256" key="10">
    <source>
        <dbReference type="ARBA" id="ARBA00022989"/>
    </source>
</evidence>
<gene>
    <name evidence="16" type="primary">motA</name>
    <name evidence="16" type="ORF">DRB17_05355</name>
</gene>
<keyword evidence="16" id="KW-0969">Cilium</keyword>
<dbReference type="InterPro" id="IPR046786">
    <property type="entry name" value="MotA_N"/>
</dbReference>
<evidence type="ECO:0000259" key="15">
    <source>
        <dbReference type="Pfam" id="PF20560"/>
    </source>
</evidence>
<evidence type="ECO:0000256" key="13">
    <source>
        <dbReference type="SAM" id="Phobius"/>
    </source>
</evidence>
<feature type="domain" description="MotA/TolQ/ExbB proton channel" evidence="14">
    <location>
        <begin position="136"/>
        <end position="237"/>
    </location>
</feature>
<evidence type="ECO:0000313" key="17">
    <source>
        <dbReference type="Proteomes" id="UP000253941"/>
    </source>
</evidence>
<evidence type="ECO:0000256" key="4">
    <source>
        <dbReference type="ARBA" id="ARBA00022475"/>
    </source>
</evidence>
<dbReference type="GO" id="GO:1902600">
    <property type="term" value="P:proton transmembrane transport"/>
    <property type="evidence" value="ECO:0007669"/>
    <property type="project" value="UniProtKB-KW"/>
</dbReference>
<reference evidence="16 17" key="1">
    <citation type="submission" date="2018-07" db="EMBL/GenBank/DDBJ databases">
        <title>Venubactetium sediminum gen. nov., sp. nov., isolated from a marine solar saltern.</title>
        <authorList>
            <person name="Wang S."/>
        </authorList>
    </citation>
    <scope>NUCLEOTIDE SEQUENCE [LARGE SCALE GENOMIC DNA]</scope>
    <source>
        <strain evidence="16 17">WD2A32</strain>
    </source>
</reference>
<keyword evidence="8" id="KW-0283">Flagellar rotation</keyword>
<evidence type="ECO:0000256" key="2">
    <source>
        <dbReference type="ARBA" id="ARBA00008038"/>
    </source>
</evidence>
<keyword evidence="9" id="KW-0375">Hydrogen ion transport</keyword>
<dbReference type="EMBL" id="QPMH01000003">
    <property type="protein sequence ID" value="RDD63193.1"/>
    <property type="molecule type" value="Genomic_DNA"/>
</dbReference>
<dbReference type="InterPro" id="IPR000540">
    <property type="entry name" value="Flag_MotA_CS"/>
</dbReference>
<feature type="transmembrane region" description="Helical" evidence="13">
    <location>
        <begin position="203"/>
        <end position="222"/>
    </location>
</feature>
<dbReference type="InterPro" id="IPR047055">
    <property type="entry name" value="MotA-like"/>
</dbReference>
<evidence type="ECO:0000256" key="9">
    <source>
        <dbReference type="ARBA" id="ARBA00022781"/>
    </source>
</evidence>
<evidence type="ECO:0000259" key="14">
    <source>
        <dbReference type="Pfam" id="PF01618"/>
    </source>
</evidence>
<evidence type="ECO:0000256" key="11">
    <source>
        <dbReference type="ARBA" id="ARBA00023065"/>
    </source>
</evidence>
<dbReference type="PANTHER" id="PTHR30433:SF4">
    <property type="entry name" value="MOTILITY PROTEIN A"/>
    <property type="match status" value="1"/>
</dbReference>
<dbReference type="RefSeq" id="WP_114581144.1">
    <property type="nucleotide sequence ID" value="NZ_QPMH01000003.1"/>
</dbReference>
<comment type="caution">
    <text evidence="16">The sequence shown here is derived from an EMBL/GenBank/DDBJ whole genome shotgun (WGS) entry which is preliminary data.</text>
</comment>
<accession>A0A369TCY1</accession>
<evidence type="ECO:0000256" key="5">
    <source>
        <dbReference type="ARBA" id="ARBA00022500"/>
    </source>
</evidence>
<evidence type="ECO:0000256" key="3">
    <source>
        <dbReference type="ARBA" id="ARBA00022448"/>
    </source>
</evidence>
<dbReference type="InterPro" id="IPR002898">
    <property type="entry name" value="MotA_ExbB_proton_chnl"/>
</dbReference>